<sequence>MNLPEEFPEEDDTRFRIIVGTDYDKHGELFDWQGVEIHRGHYLREEVGEEGPQYKLFLRGSYDEDEITVTEEQMDAIVRGYLRIKRTYGPDGFYSGEGRVDDYGWGR</sequence>
<proteinExistence type="predicted"/>
<organism evidence="1 2">
    <name type="scientific">Microbacterium phage Pumpernickel</name>
    <dbReference type="NCBI Taxonomy" id="2885983"/>
    <lineage>
        <taxon>Viruses</taxon>
        <taxon>Duplodnaviria</taxon>
        <taxon>Heunggongvirae</taxon>
        <taxon>Uroviricota</taxon>
        <taxon>Caudoviricetes</taxon>
        <taxon>Pumpernickelvirus</taxon>
        <taxon>Pumpernickelvirus pumpernickel</taxon>
    </lineage>
</organism>
<accession>A0AAE8Y7W6</accession>
<gene>
    <name evidence="1" type="primary">277</name>
    <name evidence="1" type="ORF">SEA_PUMPERNICKEL_277</name>
</gene>
<dbReference type="EMBL" id="OK040790">
    <property type="protein sequence ID" value="UDL16027.1"/>
    <property type="molecule type" value="Genomic_DNA"/>
</dbReference>
<keyword evidence="2" id="KW-1185">Reference proteome</keyword>
<evidence type="ECO:0000313" key="2">
    <source>
        <dbReference type="Proteomes" id="UP000827768"/>
    </source>
</evidence>
<dbReference type="KEGG" id="vg:80019918"/>
<dbReference type="RefSeq" id="YP_010755267.1">
    <property type="nucleotide sequence ID" value="NC_073468.1"/>
</dbReference>
<evidence type="ECO:0000313" key="1">
    <source>
        <dbReference type="EMBL" id="UDL16027.1"/>
    </source>
</evidence>
<dbReference type="GeneID" id="80019918"/>
<dbReference type="Proteomes" id="UP000827768">
    <property type="component" value="Segment"/>
</dbReference>
<protein>
    <submittedName>
        <fullName evidence="1">Uncharacterized protein</fullName>
    </submittedName>
</protein>
<reference evidence="1" key="1">
    <citation type="submission" date="2021-09" db="EMBL/GenBank/DDBJ databases">
        <authorList>
            <person name="Andersen S.H."/>
            <person name="Beall E.A."/>
            <person name="Cappelle B."/>
            <person name="Falteisek K.J."/>
            <person name="Fenske B.A."/>
            <person name="Gansluckner N.W."/>
            <person name="Gilbertson S.M."/>
            <person name="Krings K.J."/>
            <person name="Mobeck M."/>
            <person name="Odeku J.O."/>
            <person name="Poncelet M.E."/>
            <person name="Rohr J.R."/>
            <person name="Rolands L."/>
            <person name="Whipple C.D."/>
            <person name="Whipple E.M."/>
            <person name="Spring A.M."/>
            <person name="Klyczek K."/>
            <person name="Garlena R.A."/>
            <person name="Russell D.A."/>
            <person name="Pope W.H."/>
            <person name="Jacobs-Sera D."/>
            <person name="Hatfull G.F."/>
        </authorList>
    </citation>
    <scope>NUCLEOTIDE SEQUENCE</scope>
</reference>
<name>A0AAE8Y7W6_9CAUD</name>